<dbReference type="HOGENOM" id="CLU_026996_6_2_1"/>
<dbReference type="STRING" id="10228.B3RNL1"/>
<accession>B3RNL1</accession>
<dbReference type="InterPro" id="IPR011012">
    <property type="entry name" value="Longin-like_dom_sf"/>
</dbReference>
<feature type="domain" description="MHD" evidence="7">
    <location>
        <begin position="176"/>
        <end position="416"/>
    </location>
</feature>
<keyword evidence="3 6" id="KW-0653">Protein transport</keyword>
<dbReference type="GO" id="GO:0006886">
    <property type="term" value="P:intracellular protein transport"/>
    <property type="evidence" value="ECO:0007669"/>
    <property type="project" value="UniProtKB-UniRule"/>
</dbReference>
<evidence type="ECO:0000256" key="1">
    <source>
        <dbReference type="ARBA" id="ARBA00004277"/>
    </source>
</evidence>
<dbReference type="AlphaFoldDB" id="B3RNL1"/>
<evidence type="ECO:0000256" key="6">
    <source>
        <dbReference type="PIRNR" id="PIRNR005992"/>
    </source>
</evidence>
<keyword evidence="5" id="KW-0168">Coated pit</keyword>
<name>B3RNL1_TRIAD</name>
<dbReference type="Proteomes" id="UP000009022">
    <property type="component" value="Unassembled WGS sequence"/>
</dbReference>
<dbReference type="Gene3D" id="3.30.450.60">
    <property type="match status" value="1"/>
</dbReference>
<proteinExistence type="inferred from homology"/>
<keyword evidence="2 6" id="KW-0813">Transport</keyword>
<dbReference type="PIRSF" id="PIRSF005992">
    <property type="entry name" value="Clathrin_mu"/>
    <property type="match status" value="1"/>
</dbReference>
<dbReference type="InterPro" id="IPR001392">
    <property type="entry name" value="Clathrin_mu"/>
</dbReference>
<dbReference type="SUPFAM" id="SSF64356">
    <property type="entry name" value="SNARE-like"/>
    <property type="match status" value="1"/>
</dbReference>
<dbReference type="InterPro" id="IPR028565">
    <property type="entry name" value="MHD"/>
</dbReference>
<dbReference type="PhylomeDB" id="B3RNL1"/>
<dbReference type="GO" id="GO:0031410">
    <property type="term" value="C:cytoplasmic vesicle"/>
    <property type="evidence" value="ECO:0000318"/>
    <property type="project" value="GO_Central"/>
</dbReference>
<dbReference type="KEGG" id="tad:TRIADDRAFT_21237"/>
<dbReference type="CDD" id="cd09252">
    <property type="entry name" value="AP-3_Mu3_Cterm"/>
    <property type="match status" value="1"/>
</dbReference>
<dbReference type="GeneID" id="6750524"/>
<dbReference type="InterPro" id="IPR022775">
    <property type="entry name" value="AP_mu_sigma_su"/>
</dbReference>
<keyword evidence="4" id="KW-0472">Membrane</keyword>
<comment type="subcellular location">
    <subcellularLocation>
        <location evidence="1">Membrane</location>
        <location evidence="1">Coated pit</location>
        <topology evidence="1">Peripheral membrane protein</topology>
        <orientation evidence="1">Cytoplasmic side</orientation>
    </subcellularLocation>
</comment>
<evidence type="ECO:0000313" key="9">
    <source>
        <dbReference type="Proteomes" id="UP000009022"/>
    </source>
</evidence>
<dbReference type="PANTHER" id="PTHR10529">
    <property type="entry name" value="AP COMPLEX SUBUNIT MU"/>
    <property type="match status" value="1"/>
</dbReference>
<reference evidence="8 9" key="1">
    <citation type="journal article" date="2008" name="Nature">
        <title>The Trichoplax genome and the nature of placozoans.</title>
        <authorList>
            <person name="Srivastava M."/>
            <person name="Begovic E."/>
            <person name="Chapman J."/>
            <person name="Putnam N.H."/>
            <person name="Hellsten U."/>
            <person name="Kawashima T."/>
            <person name="Kuo A."/>
            <person name="Mitros T."/>
            <person name="Salamov A."/>
            <person name="Carpenter M.L."/>
            <person name="Signorovitch A.Y."/>
            <person name="Moreno M.A."/>
            <person name="Kamm K."/>
            <person name="Grimwood J."/>
            <person name="Schmutz J."/>
            <person name="Shapiro H."/>
            <person name="Grigoriev I.V."/>
            <person name="Buss L.W."/>
            <person name="Schierwater B."/>
            <person name="Dellaporta S.L."/>
            <person name="Rokhsar D.S."/>
        </authorList>
    </citation>
    <scope>NUCLEOTIDE SEQUENCE [LARGE SCALE GENOMIC DNA]</scope>
    <source>
        <strain evidence="8 9">Grell-BS-1999</strain>
    </source>
</reference>
<evidence type="ECO:0000256" key="3">
    <source>
        <dbReference type="ARBA" id="ARBA00022927"/>
    </source>
</evidence>
<sequence>MIHSLFILNKNCEVFFEKHWKSVVSRSVCDHFLEALNQASSPDDVPTAIGAPRHILINIYRNKLFFIAVVQGEVPPLFVIEFLHRVVDTITDYFSSCTELTIKDNSVVVFEILEEMLDNGYPLATELNVLKELIKPPSIVRNVMNTVTGSTNVGGQLPTGQLSNVPWRKVGVKYTNNEVYFDFVEELDVIIDKTGTTVFAEVNGAIKCQCKLSGMPDLVMTFTNPRMFDDLSFHPCIRYRRWENERVVSFVPPDGNFQLLSYRLGTNSVVAIPVYVKPTISFQGSSGRFEITVGPKQTMGKVVENVAISMTVPKVVSNVVLSNNPEGNFTYDPVSKTMRWEIGKVMHQKISTIRGSMPLQSGASAPDSNPTILVEFKVNQLAISNIKVNRLDIYGEKYKAFKGVKYITKAGKFQVRT</sequence>
<comment type="similarity">
    <text evidence="6">Belongs to the adaptor complexes medium subunit family.</text>
</comment>
<dbReference type="GO" id="GO:0006897">
    <property type="term" value="P:endocytosis"/>
    <property type="evidence" value="ECO:0000318"/>
    <property type="project" value="GO_Central"/>
</dbReference>
<dbReference type="InParanoid" id="B3RNL1"/>
<dbReference type="CTD" id="6750524"/>
<dbReference type="eggNOG" id="KOG2740">
    <property type="taxonomic scope" value="Eukaryota"/>
</dbReference>
<dbReference type="CDD" id="cd14837">
    <property type="entry name" value="AP3_Mu_N"/>
    <property type="match status" value="1"/>
</dbReference>
<evidence type="ECO:0000256" key="2">
    <source>
        <dbReference type="ARBA" id="ARBA00022448"/>
    </source>
</evidence>
<evidence type="ECO:0000256" key="5">
    <source>
        <dbReference type="ARBA" id="ARBA00023176"/>
    </source>
</evidence>
<dbReference type="PROSITE" id="PS51072">
    <property type="entry name" value="MHD"/>
    <property type="match status" value="1"/>
</dbReference>
<dbReference type="GO" id="GO:0030131">
    <property type="term" value="C:clathrin adaptor complex"/>
    <property type="evidence" value="ECO:0007669"/>
    <property type="project" value="UniProtKB-UniRule"/>
</dbReference>
<keyword evidence="9" id="KW-1185">Reference proteome</keyword>
<evidence type="ECO:0000259" key="7">
    <source>
        <dbReference type="PROSITE" id="PS51072"/>
    </source>
</evidence>
<organism evidence="8 9">
    <name type="scientific">Trichoplax adhaerens</name>
    <name type="common">Trichoplax reptans</name>
    <dbReference type="NCBI Taxonomy" id="10228"/>
    <lineage>
        <taxon>Eukaryota</taxon>
        <taxon>Metazoa</taxon>
        <taxon>Placozoa</taxon>
        <taxon>Uniplacotomia</taxon>
        <taxon>Trichoplacea</taxon>
        <taxon>Trichoplacidae</taxon>
        <taxon>Trichoplax</taxon>
    </lineage>
</organism>
<dbReference type="Pfam" id="PF01217">
    <property type="entry name" value="Clat_adaptor_s"/>
    <property type="match status" value="1"/>
</dbReference>
<dbReference type="EMBL" id="DS985242">
    <property type="protein sequence ID" value="EDV27475.1"/>
    <property type="molecule type" value="Genomic_DNA"/>
</dbReference>
<protein>
    <recommendedName>
        <fullName evidence="7">MHD domain-containing protein</fullName>
    </recommendedName>
</protein>
<evidence type="ECO:0000256" key="4">
    <source>
        <dbReference type="ARBA" id="ARBA00023136"/>
    </source>
</evidence>
<dbReference type="OrthoDB" id="870at2759"/>
<dbReference type="GO" id="GO:0005905">
    <property type="term" value="C:clathrin-coated pit"/>
    <property type="evidence" value="ECO:0007669"/>
    <property type="project" value="UniProtKB-KW"/>
</dbReference>
<dbReference type="RefSeq" id="XP_002109309.1">
    <property type="nucleotide sequence ID" value="XM_002109273.1"/>
</dbReference>
<dbReference type="Pfam" id="PF00928">
    <property type="entry name" value="Adap_comp_sub"/>
    <property type="match status" value="1"/>
</dbReference>
<dbReference type="SUPFAM" id="SSF49447">
    <property type="entry name" value="Second domain of Mu2 adaptin subunit (ap50) of ap2 adaptor"/>
    <property type="match status" value="1"/>
</dbReference>
<dbReference type="InterPro" id="IPR050431">
    <property type="entry name" value="Adaptor_comp_med_subunit"/>
</dbReference>
<gene>
    <name evidence="8" type="ORF">TRIADDRAFT_21237</name>
</gene>
<dbReference type="OMA" id="INVHFTI"/>
<dbReference type="Gene3D" id="2.60.40.1170">
    <property type="entry name" value="Mu homology domain, subdomain B"/>
    <property type="match status" value="2"/>
</dbReference>
<dbReference type="InterPro" id="IPR036168">
    <property type="entry name" value="AP2_Mu_C_sf"/>
</dbReference>
<dbReference type="FunCoup" id="B3RNL1">
    <property type="interactions" value="2784"/>
</dbReference>
<dbReference type="PRINTS" id="PR00314">
    <property type="entry name" value="CLATHRINADPT"/>
</dbReference>
<dbReference type="FunFam" id="3.30.450.60:FF:000002">
    <property type="entry name" value="AP-2 complex subunit mu, putative"/>
    <property type="match status" value="1"/>
</dbReference>
<evidence type="ECO:0000313" key="8">
    <source>
        <dbReference type="EMBL" id="EDV27475.1"/>
    </source>
</evidence>